<dbReference type="SMART" id="SM00950">
    <property type="entry name" value="Piwi"/>
    <property type="match status" value="1"/>
</dbReference>
<dbReference type="InterPro" id="IPR036085">
    <property type="entry name" value="PAZ_dom_sf"/>
</dbReference>
<dbReference type="PANTHER" id="PTHR22891">
    <property type="entry name" value="EUKARYOTIC TRANSLATION INITIATION FACTOR 2C"/>
    <property type="match status" value="1"/>
</dbReference>
<dbReference type="InterPro" id="IPR012337">
    <property type="entry name" value="RNaseH-like_sf"/>
</dbReference>
<evidence type="ECO:0000313" key="2">
    <source>
        <dbReference type="EMBL" id="KAI1702534.1"/>
    </source>
</evidence>
<dbReference type="Proteomes" id="UP001201812">
    <property type="component" value="Unassembled WGS sequence"/>
</dbReference>
<dbReference type="SUPFAM" id="SSF101690">
    <property type="entry name" value="PAZ domain"/>
    <property type="match status" value="1"/>
</dbReference>
<reference evidence="2" key="1">
    <citation type="submission" date="2022-01" db="EMBL/GenBank/DDBJ databases">
        <title>Genome Sequence Resource for Two Populations of Ditylenchus destructor, the Migratory Endoparasitic Phytonematode.</title>
        <authorList>
            <person name="Zhang H."/>
            <person name="Lin R."/>
            <person name="Xie B."/>
        </authorList>
    </citation>
    <scope>NUCLEOTIDE SEQUENCE</scope>
    <source>
        <strain evidence="2">BazhouSP</strain>
    </source>
</reference>
<dbReference type="Gene3D" id="3.40.50.2300">
    <property type="match status" value="1"/>
</dbReference>
<feature type="domain" description="Piwi" evidence="1">
    <location>
        <begin position="540"/>
        <end position="858"/>
    </location>
</feature>
<evidence type="ECO:0000259" key="1">
    <source>
        <dbReference type="PROSITE" id="PS50822"/>
    </source>
</evidence>
<protein>
    <submittedName>
        <fullName evidence="2">Piwi domain-containing protein</fullName>
    </submittedName>
</protein>
<evidence type="ECO:0000313" key="3">
    <source>
        <dbReference type="Proteomes" id="UP001201812"/>
    </source>
</evidence>
<accession>A0AAD4MS90</accession>
<dbReference type="Pfam" id="PF02171">
    <property type="entry name" value="Piwi"/>
    <property type="match status" value="1"/>
</dbReference>
<gene>
    <name evidence="2" type="ORF">DdX_15433</name>
</gene>
<name>A0AAD4MS90_9BILA</name>
<dbReference type="PROSITE" id="PS50822">
    <property type="entry name" value="PIWI"/>
    <property type="match status" value="1"/>
</dbReference>
<dbReference type="GO" id="GO:0003723">
    <property type="term" value="F:RNA binding"/>
    <property type="evidence" value="ECO:0007669"/>
    <property type="project" value="InterPro"/>
</dbReference>
<dbReference type="Gene3D" id="3.30.420.10">
    <property type="entry name" value="Ribonuclease H-like superfamily/Ribonuclease H"/>
    <property type="match status" value="1"/>
</dbReference>
<dbReference type="Gene3D" id="2.170.260.10">
    <property type="entry name" value="paz domain"/>
    <property type="match status" value="1"/>
</dbReference>
<dbReference type="InterPro" id="IPR003165">
    <property type="entry name" value="Piwi"/>
</dbReference>
<sequence>MNGKGRHNSSNSTGSSETDEERCSLFVIRVKPDSKAYRYDVEVRVRTQYQKEYSLTKGKSMVNRALCTRLLNLARNNTADFGLNGRAAFVYDGSAILFTSVQIPNSAQTKLHFSRAEVDQFVREHTAAECSYILELSPTTKGSHILDLTDYLAPDVVEEGNVENPAARYSERDNSHLTFFELATNQFAVNSGKYEPMGKGYLFRLRGEEKPIQNGIVLRHGVSKGVNIVKNYDNPVPAINLDAKVSPYFRPQSLVQTVKDCNNGNWPNNRNEFERIFNFLRDILVEVTFNRKRSFKIGKLTDDIVREYLIKEENGHKEYMPAFYQRVHTQNLRIVDAPAVMVGGYINPNQKFVEAYPIELLEVMDGQRVATEKLEQWISSSLTKENVVIPKERHMRILTHAQGLGLFNTKNEILSAFGISIDRESNNLKANHVNHPTIIYGKDKTVSPKECAEWDSKNEQYRLPAEVGLWIVLMVQGYEQLSRDFVKKFKERAQQKGIKFKTPAELKLPASVKELPIEVTMSDDDSWEKNFKICAARKIDIALFIDPKESPTHGLLKYYEAKYKVVTQHVTTRVAEDVVKFNKVMTRDNIVNKFNCKMGGLNYSPVAAESGREFDLSKGQTLVIGYDVCHKETHYKNGKCIDPSVVGICANMAKHPHIFCGDYFYQENRRENVDSNQLTDRVKWVLETATAQRVASGKYLPKYLFILRDGVSHGQYKMVIEQELPAIEAGCKAFDANYSPKIVVVICTKRHMNRFFETQQNGNGLAMVNLLPGSVMDEKFSTEGLQEYFMLSHNPIKGTAKVTAYQILVNQINLSKTQVQDFLHSLCFSHQIVNKAVSLPEPVYQADKLAERGFLNYETLTNVAPDEVPFNAEDNAMEYGRLNELLSFRGSKLGWTRTTA</sequence>
<keyword evidence="3" id="KW-1185">Reference proteome</keyword>
<dbReference type="InterPro" id="IPR036397">
    <property type="entry name" value="RNaseH_sf"/>
</dbReference>
<dbReference type="AlphaFoldDB" id="A0AAD4MS90"/>
<dbReference type="SUPFAM" id="SSF53098">
    <property type="entry name" value="Ribonuclease H-like"/>
    <property type="match status" value="1"/>
</dbReference>
<organism evidence="2 3">
    <name type="scientific">Ditylenchus destructor</name>
    <dbReference type="NCBI Taxonomy" id="166010"/>
    <lineage>
        <taxon>Eukaryota</taxon>
        <taxon>Metazoa</taxon>
        <taxon>Ecdysozoa</taxon>
        <taxon>Nematoda</taxon>
        <taxon>Chromadorea</taxon>
        <taxon>Rhabditida</taxon>
        <taxon>Tylenchina</taxon>
        <taxon>Tylenchomorpha</taxon>
        <taxon>Sphaerularioidea</taxon>
        <taxon>Anguinidae</taxon>
        <taxon>Anguininae</taxon>
        <taxon>Ditylenchus</taxon>
    </lineage>
</organism>
<proteinExistence type="predicted"/>
<comment type="caution">
    <text evidence="2">The sequence shown here is derived from an EMBL/GenBank/DDBJ whole genome shotgun (WGS) entry which is preliminary data.</text>
</comment>
<dbReference type="EMBL" id="JAKKPZ010000097">
    <property type="protein sequence ID" value="KAI1702534.1"/>
    <property type="molecule type" value="Genomic_DNA"/>
</dbReference>